<feature type="transmembrane region" description="Helical" evidence="7">
    <location>
        <begin position="7"/>
        <end position="26"/>
    </location>
</feature>
<evidence type="ECO:0000256" key="6">
    <source>
        <dbReference type="ARBA" id="ARBA00023136"/>
    </source>
</evidence>
<evidence type="ECO:0000256" key="4">
    <source>
        <dbReference type="ARBA" id="ARBA00022692"/>
    </source>
</evidence>
<dbReference type="InterPro" id="IPR048454">
    <property type="entry name" value="YetF_N"/>
</dbReference>
<accession>A0ABX2ZZN0</accession>
<name>A0ABX2ZZN0_9BACI</name>
<dbReference type="RefSeq" id="WP_069033159.1">
    <property type="nucleotide sequence ID" value="NZ_MDKC01000007.1"/>
</dbReference>
<proteinExistence type="inferred from homology"/>
<dbReference type="Pfam" id="PF20730">
    <property type="entry name" value="YetF_N"/>
    <property type="match status" value="1"/>
</dbReference>
<keyword evidence="3" id="KW-1003">Cell membrane</keyword>
<dbReference type="PANTHER" id="PTHR34582:SF7">
    <property type="entry name" value="UPF0702 TRANSMEMBRANE PROTEIN YDFS"/>
    <property type="match status" value="1"/>
</dbReference>
<evidence type="ECO:0000259" key="8">
    <source>
        <dbReference type="Pfam" id="PF04239"/>
    </source>
</evidence>
<dbReference type="Gene3D" id="3.30.240.20">
    <property type="entry name" value="bsu07140 like domains"/>
    <property type="match status" value="2"/>
</dbReference>
<comment type="caution">
    <text evidence="10">The sequence shown here is derived from an EMBL/GenBank/DDBJ whole genome shotgun (WGS) entry which is preliminary data.</text>
</comment>
<dbReference type="Pfam" id="PF04239">
    <property type="entry name" value="DUF421"/>
    <property type="match status" value="1"/>
</dbReference>
<feature type="transmembrane region" description="Helical" evidence="7">
    <location>
        <begin position="63"/>
        <end position="81"/>
    </location>
</feature>
<evidence type="ECO:0000313" key="11">
    <source>
        <dbReference type="Proteomes" id="UP000094580"/>
    </source>
</evidence>
<keyword evidence="4 7" id="KW-0812">Transmembrane</keyword>
<comment type="subcellular location">
    <subcellularLocation>
        <location evidence="1">Cell membrane</location>
        <topology evidence="1">Multi-pass membrane protein</topology>
    </subcellularLocation>
</comment>
<comment type="similarity">
    <text evidence="2">Belongs to the UPF0702 family.</text>
</comment>
<evidence type="ECO:0000256" key="7">
    <source>
        <dbReference type="SAM" id="Phobius"/>
    </source>
</evidence>
<evidence type="ECO:0000256" key="1">
    <source>
        <dbReference type="ARBA" id="ARBA00004651"/>
    </source>
</evidence>
<keyword evidence="5 7" id="KW-1133">Transmembrane helix</keyword>
<evidence type="ECO:0000256" key="5">
    <source>
        <dbReference type="ARBA" id="ARBA00022989"/>
    </source>
</evidence>
<evidence type="ECO:0008006" key="12">
    <source>
        <dbReference type="Google" id="ProtNLM"/>
    </source>
</evidence>
<sequence length="237" mass="26949">MIGTVEVIIRTLTAFVLLICITHLLGKQTISKMTYHDYITSITLGSIAGNLTFNTSIHFRNYITALIIFSLFLFLATLVSLKNKKARAIFNGEPTVVIQDGKILEKNIEKLKVTMDSFNQALRRRDIFDIDEVEFAIFEPDGHLSILKKPIYRFVTREDLGISSPSQSDFPIEIIMDGQFIYKNLTQNHLTKEGIVTEIEQRGLNLSDVSYCVRGTNGQLYFDLYKDQINSPVDIES</sequence>
<dbReference type="InterPro" id="IPR023090">
    <property type="entry name" value="UPF0702_alpha/beta_dom_sf"/>
</dbReference>
<dbReference type="Proteomes" id="UP000094580">
    <property type="component" value="Unassembled WGS sequence"/>
</dbReference>
<gene>
    <name evidence="10" type="ORF">BED47_18955</name>
</gene>
<organism evidence="10 11">
    <name type="scientific">Gottfriedia luciferensis</name>
    <dbReference type="NCBI Taxonomy" id="178774"/>
    <lineage>
        <taxon>Bacteria</taxon>
        <taxon>Bacillati</taxon>
        <taxon>Bacillota</taxon>
        <taxon>Bacilli</taxon>
        <taxon>Bacillales</taxon>
        <taxon>Bacillaceae</taxon>
        <taxon>Gottfriedia</taxon>
    </lineage>
</organism>
<evidence type="ECO:0000313" key="10">
    <source>
        <dbReference type="EMBL" id="ODG92523.1"/>
    </source>
</evidence>
<keyword evidence="6 7" id="KW-0472">Membrane</keyword>
<evidence type="ECO:0000256" key="2">
    <source>
        <dbReference type="ARBA" id="ARBA00006448"/>
    </source>
</evidence>
<feature type="domain" description="YetF-like N-terminal transmembrane" evidence="9">
    <location>
        <begin position="5"/>
        <end position="76"/>
    </location>
</feature>
<dbReference type="PANTHER" id="PTHR34582">
    <property type="entry name" value="UPF0702 TRANSMEMBRANE PROTEIN YCAP"/>
    <property type="match status" value="1"/>
</dbReference>
<evidence type="ECO:0000259" key="9">
    <source>
        <dbReference type="Pfam" id="PF20730"/>
    </source>
</evidence>
<protein>
    <recommendedName>
        <fullName evidence="12">DUF421 domain-containing protein</fullName>
    </recommendedName>
</protein>
<feature type="domain" description="YetF C-terminal" evidence="8">
    <location>
        <begin position="82"/>
        <end position="212"/>
    </location>
</feature>
<dbReference type="EMBL" id="MDKC01000007">
    <property type="protein sequence ID" value="ODG92523.1"/>
    <property type="molecule type" value="Genomic_DNA"/>
</dbReference>
<evidence type="ECO:0000256" key="3">
    <source>
        <dbReference type="ARBA" id="ARBA00022475"/>
    </source>
</evidence>
<dbReference type="InterPro" id="IPR007353">
    <property type="entry name" value="DUF421"/>
</dbReference>
<reference evidence="10 11" key="1">
    <citation type="submission" date="2016-07" db="EMBL/GenBank/DDBJ databases">
        <authorList>
            <person name="Townsley L."/>
            <person name="Shank E.A."/>
        </authorList>
    </citation>
    <scope>NUCLEOTIDE SEQUENCE [LARGE SCALE GENOMIC DNA]</scope>
    <source>
        <strain evidence="10 11">CH01</strain>
    </source>
</reference>
<keyword evidence="11" id="KW-1185">Reference proteome</keyword>